<evidence type="ECO:0000256" key="4">
    <source>
        <dbReference type="ARBA" id="ARBA00020397"/>
    </source>
</evidence>
<dbReference type="HAMAP" id="MF_00125">
    <property type="entry name" value="HisZ"/>
    <property type="match status" value="1"/>
</dbReference>
<comment type="pathway">
    <text evidence="2 9">Amino-acid biosynthesis; L-histidine biosynthesis; L-histidine from 5-phospho-alpha-D-ribose 1-diphosphate: step 1/9.</text>
</comment>
<evidence type="ECO:0000313" key="12">
    <source>
        <dbReference type="Proteomes" id="UP001597452"/>
    </source>
</evidence>
<dbReference type="Proteomes" id="UP001597452">
    <property type="component" value="Unassembled WGS sequence"/>
</dbReference>
<keyword evidence="7 9" id="KW-0368">Histidine biosynthesis</keyword>
<dbReference type="PANTHER" id="PTHR43707">
    <property type="entry name" value="HISTIDYL-TRNA SYNTHETASE"/>
    <property type="match status" value="1"/>
</dbReference>
<comment type="similarity">
    <text evidence="3 9">Belongs to the class-II aminoacyl-tRNA synthetase family. HisZ subfamily.</text>
</comment>
<accession>A0ABW5QDE6</accession>
<dbReference type="CDD" id="cd00773">
    <property type="entry name" value="HisRS-like_core"/>
    <property type="match status" value="1"/>
</dbReference>
<dbReference type="NCBIfam" id="TIGR00443">
    <property type="entry name" value="hisZ_biosyn_reg"/>
    <property type="match status" value="1"/>
</dbReference>
<evidence type="ECO:0000256" key="9">
    <source>
        <dbReference type="HAMAP-Rule" id="MF_00125"/>
    </source>
</evidence>
<keyword evidence="6 9" id="KW-0028">Amino-acid biosynthesis</keyword>
<keyword evidence="12" id="KW-1185">Reference proteome</keyword>
<name>A0ABW5QDE6_9BACI</name>
<comment type="subcellular location">
    <subcellularLocation>
        <location evidence="1 9">Cytoplasm</location>
    </subcellularLocation>
</comment>
<dbReference type="PIRSF" id="PIRSF001549">
    <property type="entry name" value="His-tRNA_synth"/>
    <property type="match status" value="1"/>
</dbReference>
<keyword evidence="11" id="KW-0328">Glycosyltransferase</keyword>
<evidence type="ECO:0000256" key="2">
    <source>
        <dbReference type="ARBA" id="ARBA00004667"/>
    </source>
</evidence>
<keyword evidence="11" id="KW-0808">Transferase</keyword>
<reference evidence="12" key="1">
    <citation type="journal article" date="2019" name="Int. J. Syst. Evol. Microbiol.">
        <title>The Global Catalogue of Microorganisms (GCM) 10K type strain sequencing project: providing services to taxonomists for standard genome sequencing and annotation.</title>
        <authorList>
            <consortium name="The Broad Institute Genomics Platform"/>
            <consortium name="The Broad Institute Genome Sequencing Center for Infectious Disease"/>
            <person name="Wu L."/>
            <person name="Ma J."/>
        </authorList>
    </citation>
    <scope>NUCLEOTIDE SEQUENCE [LARGE SCALE GENOMIC DNA]</scope>
    <source>
        <strain evidence="12">TISTR 1571</strain>
    </source>
</reference>
<evidence type="ECO:0000256" key="8">
    <source>
        <dbReference type="ARBA" id="ARBA00025246"/>
    </source>
</evidence>
<evidence type="ECO:0000256" key="5">
    <source>
        <dbReference type="ARBA" id="ARBA00022490"/>
    </source>
</evidence>
<gene>
    <name evidence="9 11" type="primary">hisZ</name>
    <name evidence="11" type="ORF">ACFSW4_13030</name>
</gene>
<evidence type="ECO:0000256" key="1">
    <source>
        <dbReference type="ARBA" id="ARBA00004496"/>
    </source>
</evidence>
<protein>
    <recommendedName>
        <fullName evidence="4 9">ATP phosphoribosyltransferase regulatory subunit</fullName>
    </recommendedName>
</protein>
<evidence type="ECO:0000259" key="10">
    <source>
        <dbReference type="Pfam" id="PF13393"/>
    </source>
</evidence>
<comment type="caution">
    <text evidence="11">The sequence shown here is derived from an EMBL/GenBank/DDBJ whole genome shotgun (WGS) entry which is preliminary data.</text>
</comment>
<sequence>MNFGKQLPQGVADLYSNDYEKKEYVTDQINRVTKLHGFKPIQTPTFEYYDLFMNMPGTMDTDQMIKLIDHDGKILVLRPDATIPIARMVANSKDPVKFEKLSYVTNIFRMQNGDSDVFSRSFTQLGVECFGNKDLYIDVEMISLAIESLKATGLKYLQIDLGQASFFQSLMKEVELPNQVQREIQQKLEQKNEFELEAVLTKNGVDDRVKQVLLNLTNLFGEPREVFNRAKELSFNHGMLDSIKDLEWVVDQLDKLGLSNFISVDLGLVNQLNYYTGIMFQGFVENFGRSVIQGGRYDHLTEEFGLKVDAIGFGVYIDQLIDVLTQQGVQLENENLKLSINSEDKTKSFNLARILREQGWIVDLFSNQDSSVMVDLDQKVIKYGTEEQTFHTQEDLISKVGERRYGEG</sequence>
<dbReference type="InterPro" id="IPR004516">
    <property type="entry name" value="HisRS/HisZ"/>
</dbReference>
<keyword evidence="5 9" id="KW-0963">Cytoplasm</keyword>
<dbReference type="SUPFAM" id="SSF55681">
    <property type="entry name" value="Class II aaRS and biotin synthetases"/>
    <property type="match status" value="1"/>
</dbReference>
<evidence type="ECO:0000256" key="6">
    <source>
        <dbReference type="ARBA" id="ARBA00022605"/>
    </source>
</evidence>
<organism evidence="11 12">
    <name type="scientific">Piscibacillus salipiscarius</name>
    <dbReference type="NCBI Taxonomy" id="299480"/>
    <lineage>
        <taxon>Bacteria</taxon>
        <taxon>Bacillati</taxon>
        <taxon>Bacillota</taxon>
        <taxon>Bacilli</taxon>
        <taxon>Bacillales</taxon>
        <taxon>Bacillaceae</taxon>
        <taxon>Piscibacillus</taxon>
    </lineage>
</organism>
<proteinExistence type="inferred from homology"/>
<evidence type="ECO:0000313" key="11">
    <source>
        <dbReference type="EMBL" id="MFD2639785.1"/>
    </source>
</evidence>
<dbReference type="RefSeq" id="WP_377329792.1">
    <property type="nucleotide sequence ID" value="NZ_JBHUMZ010000046.1"/>
</dbReference>
<dbReference type="InterPro" id="IPR045864">
    <property type="entry name" value="aa-tRNA-synth_II/BPL/LPL"/>
</dbReference>
<evidence type="ECO:0000256" key="3">
    <source>
        <dbReference type="ARBA" id="ARBA00005539"/>
    </source>
</evidence>
<dbReference type="InterPro" id="IPR004517">
    <property type="entry name" value="HisZ"/>
</dbReference>
<dbReference type="InterPro" id="IPR041715">
    <property type="entry name" value="HisRS-like_core"/>
</dbReference>
<dbReference type="PANTHER" id="PTHR43707:SF6">
    <property type="entry name" value="ATP PHOSPHORIBOSYLTRANSFERASE REGULATORY SUBUNIT"/>
    <property type="match status" value="1"/>
</dbReference>
<evidence type="ECO:0000256" key="7">
    <source>
        <dbReference type="ARBA" id="ARBA00023102"/>
    </source>
</evidence>
<comment type="miscellaneous">
    <text evidence="9">This function is generally fulfilled by the C-terminal part of HisG, which is missing in some bacteria such as this one.</text>
</comment>
<comment type="subunit">
    <text evidence="9">Heteromultimer composed of HisG and HisZ subunits.</text>
</comment>
<dbReference type="Gene3D" id="3.30.930.10">
    <property type="entry name" value="Bira Bifunctional Protein, Domain 2"/>
    <property type="match status" value="1"/>
</dbReference>
<dbReference type="GO" id="GO:0016757">
    <property type="term" value="F:glycosyltransferase activity"/>
    <property type="evidence" value="ECO:0007669"/>
    <property type="project" value="UniProtKB-KW"/>
</dbReference>
<dbReference type="Pfam" id="PF13393">
    <property type="entry name" value="tRNA-synt_His"/>
    <property type="match status" value="1"/>
</dbReference>
<dbReference type="EMBL" id="JBHUMZ010000046">
    <property type="protein sequence ID" value="MFD2639785.1"/>
    <property type="molecule type" value="Genomic_DNA"/>
</dbReference>
<feature type="domain" description="Class II Histidinyl-tRNA synthetase (HisRS)-like catalytic core" evidence="10">
    <location>
        <begin position="10"/>
        <end position="320"/>
    </location>
</feature>
<comment type="function">
    <text evidence="8 9">Required for the first step of histidine biosynthesis. May allow the feedback regulation of ATP phosphoribosyltransferase activity by histidine.</text>
</comment>